<dbReference type="SUPFAM" id="SSF55083">
    <property type="entry name" value="6-hydroxymethyl-7,8-dihydropterin pyrophosphokinase, HPPK"/>
    <property type="match status" value="1"/>
</dbReference>
<reference evidence="15" key="1">
    <citation type="submission" date="2018-05" db="EMBL/GenBank/DDBJ databases">
        <authorList>
            <person name="Du Z."/>
            <person name="Wang X."/>
        </authorList>
    </citation>
    <scope>NUCLEOTIDE SEQUENCE [LARGE SCALE GENOMIC DNA]</scope>
    <source>
        <strain evidence="15">WDS4C29</strain>
    </source>
</reference>
<dbReference type="OrthoDB" id="9808041at2"/>
<keyword evidence="15" id="KW-1185">Reference proteome</keyword>
<keyword evidence="6" id="KW-0547">Nucleotide-binding</keyword>
<evidence type="ECO:0000256" key="8">
    <source>
        <dbReference type="ARBA" id="ARBA00022840"/>
    </source>
</evidence>
<evidence type="ECO:0000256" key="7">
    <source>
        <dbReference type="ARBA" id="ARBA00022777"/>
    </source>
</evidence>
<dbReference type="GO" id="GO:0003848">
    <property type="term" value="F:2-amino-4-hydroxy-6-hydroxymethyldihydropteridine diphosphokinase activity"/>
    <property type="evidence" value="ECO:0007669"/>
    <property type="project" value="UniProtKB-EC"/>
</dbReference>
<sequence>MSSTDRLVLVALGSNAASAQGDARTTVEAAVASLRGAFGADLASSRFYATPAFPAGAGPDFVNAACAFRSDLSAEDILARLHAIEQDFGRERRVRWGQRSLDLDLIAVGDLVLPDAATQARWRDLPLEQQKVTAPDQLILPHPRLRDRSFVLVPLADVACDWRHPGLGLTVSQMLAARPDSEKAAVKPL</sequence>
<gene>
    <name evidence="14" type="primary">folK</name>
    <name evidence="14" type="ORF">DFK10_00875</name>
</gene>
<comment type="pathway">
    <text evidence="1">Cofactor biosynthesis; tetrahydrofolate biosynthesis; 2-amino-4-hydroxy-6-hydroxymethyl-7,8-dihydropteridine diphosphate from 7,8-dihydroneopterin triphosphate: step 4/4.</text>
</comment>
<evidence type="ECO:0000259" key="13">
    <source>
        <dbReference type="Pfam" id="PF01288"/>
    </source>
</evidence>
<dbReference type="RefSeq" id="WP_109385624.1">
    <property type="nucleotide sequence ID" value="NZ_QETF01000001.1"/>
</dbReference>
<protein>
    <recommendedName>
        <fullName evidence="4">2-amino-4-hydroxy-6-hydroxymethyldihydropteridine pyrophosphokinase</fullName>
        <ecNumber evidence="3">2.7.6.3</ecNumber>
    </recommendedName>
    <alternativeName>
        <fullName evidence="11">6-hydroxymethyl-7,8-dihydropterin pyrophosphokinase</fullName>
    </alternativeName>
    <alternativeName>
        <fullName evidence="12">7,8-dihydro-6-hydroxymethylpterin-pyrophosphokinase</fullName>
    </alternativeName>
</protein>
<comment type="function">
    <text evidence="10">Catalyzes the transfer of pyrophosphate from adenosine triphosphate (ATP) to 6-hydroxymethyl-7,8-dihydropterin, an enzymatic step in folate biosynthesis pathway.</text>
</comment>
<keyword evidence="7 14" id="KW-0418">Kinase</keyword>
<dbReference type="NCBIfam" id="TIGR01498">
    <property type="entry name" value="folK"/>
    <property type="match status" value="1"/>
</dbReference>
<dbReference type="InterPro" id="IPR035907">
    <property type="entry name" value="Hppk_sf"/>
</dbReference>
<dbReference type="CDD" id="cd00483">
    <property type="entry name" value="HPPK"/>
    <property type="match status" value="1"/>
</dbReference>
<dbReference type="AlphaFoldDB" id="A0A2V1P9T8"/>
<dbReference type="Proteomes" id="UP000245293">
    <property type="component" value="Unassembled WGS sequence"/>
</dbReference>
<dbReference type="Pfam" id="PF01288">
    <property type="entry name" value="HPPK"/>
    <property type="match status" value="1"/>
</dbReference>
<dbReference type="GO" id="GO:0005524">
    <property type="term" value="F:ATP binding"/>
    <property type="evidence" value="ECO:0007669"/>
    <property type="project" value="UniProtKB-KW"/>
</dbReference>
<evidence type="ECO:0000256" key="1">
    <source>
        <dbReference type="ARBA" id="ARBA00005051"/>
    </source>
</evidence>
<accession>A0A2V1P9T8</accession>
<organism evidence="14 15">
    <name type="scientific">Salibaculum griseiflavum</name>
    <dbReference type="NCBI Taxonomy" id="1914409"/>
    <lineage>
        <taxon>Bacteria</taxon>
        <taxon>Pseudomonadati</taxon>
        <taxon>Pseudomonadota</taxon>
        <taxon>Alphaproteobacteria</taxon>
        <taxon>Rhodobacterales</taxon>
        <taxon>Roseobacteraceae</taxon>
        <taxon>Salibaculum</taxon>
    </lineage>
</organism>
<evidence type="ECO:0000256" key="5">
    <source>
        <dbReference type="ARBA" id="ARBA00022679"/>
    </source>
</evidence>
<dbReference type="GO" id="GO:0016301">
    <property type="term" value="F:kinase activity"/>
    <property type="evidence" value="ECO:0007669"/>
    <property type="project" value="UniProtKB-KW"/>
</dbReference>
<keyword evidence="8" id="KW-0067">ATP-binding</keyword>
<proteinExistence type="inferred from homology"/>
<dbReference type="InterPro" id="IPR000550">
    <property type="entry name" value="Hppk"/>
</dbReference>
<dbReference type="UniPathway" id="UPA00077">
    <property type="reaction ID" value="UER00155"/>
</dbReference>
<evidence type="ECO:0000256" key="12">
    <source>
        <dbReference type="ARBA" id="ARBA00033413"/>
    </source>
</evidence>
<name>A0A2V1P9T8_9RHOB</name>
<evidence type="ECO:0000313" key="14">
    <source>
        <dbReference type="EMBL" id="PWG18508.1"/>
    </source>
</evidence>
<keyword evidence="9" id="KW-0289">Folate biosynthesis</keyword>
<dbReference type="EMBL" id="QETF01000001">
    <property type="protein sequence ID" value="PWG18508.1"/>
    <property type="molecule type" value="Genomic_DNA"/>
</dbReference>
<evidence type="ECO:0000256" key="6">
    <source>
        <dbReference type="ARBA" id="ARBA00022741"/>
    </source>
</evidence>
<dbReference type="Gene3D" id="3.30.70.560">
    <property type="entry name" value="7,8-Dihydro-6-hydroxymethylpterin-pyrophosphokinase HPPK"/>
    <property type="match status" value="1"/>
</dbReference>
<evidence type="ECO:0000256" key="11">
    <source>
        <dbReference type="ARBA" id="ARBA00029766"/>
    </source>
</evidence>
<dbReference type="PANTHER" id="PTHR43071">
    <property type="entry name" value="2-AMINO-4-HYDROXY-6-HYDROXYMETHYLDIHYDROPTERIDINE PYROPHOSPHOKINASE"/>
    <property type="match status" value="1"/>
</dbReference>
<comment type="caution">
    <text evidence="14">The sequence shown here is derived from an EMBL/GenBank/DDBJ whole genome shotgun (WGS) entry which is preliminary data.</text>
</comment>
<evidence type="ECO:0000256" key="4">
    <source>
        <dbReference type="ARBA" id="ARBA00016218"/>
    </source>
</evidence>
<comment type="similarity">
    <text evidence="2">Belongs to the HPPK family.</text>
</comment>
<dbReference type="EC" id="2.7.6.3" evidence="3"/>
<evidence type="ECO:0000313" key="15">
    <source>
        <dbReference type="Proteomes" id="UP000245293"/>
    </source>
</evidence>
<evidence type="ECO:0000256" key="2">
    <source>
        <dbReference type="ARBA" id="ARBA00005810"/>
    </source>
</evidence>
<feature type="domain" description="7,8-dihydro-6-hydroxymethylpterin-pyrophosphokinase" evidence="13">
    <location>
        <begin position="10"/>
        <end position="159"/>
    </location>
</feature>
<evidence type="ECO:0000256" key="9">
    <source>
        <dbReference type="ARBA" id="ARBA00022909"/>
    </source>
</evidence>
<dbReference type="GO" id="GO:0046656">
    <property type="term" value="P:folic acid biosynthetic process"/>
    <property type="evidence" value="ECO:0007669"/>
    <property type="project" value="UniProtKB-KW"/>
</dbReference>
<evidence type="ECO:0000256" key="10">
    <source>
        <dbReference type="ARBA" id="ARBA00029409"/>
    </source>
</evidence>
<dbReference type="PANTHER" id="PTHR43071:SF1">
    <property type="entry name" value="2-AMINO-4-HYDROXY-6-HYDROXYMETHYLDIHYDROPTERIDINE PYROPHOSPHOKINASE"/>
    <property type="match status" value="1"/>
</dbReference>
<dbReference type="GO" id="GO:0046654">
    <property type="term" value="P:tetrahydrofolate biosynthetic process"/>
    <property type="evidence" value="ECO:0007669"/>
    <property type="project" value="UniProtKB-UniPathway"/>
</dbReference>
<keyword evidence="5" id="KW-0808">Transferase</keyword>
<evidence type="ECO:0000256" key="3">
    <source>
        <dbReference type="ARBA" id="ARBA00013253"/>
    </source>
</evidence>